<dbReference type="GO" id="GO:0006935">
    <property type="term" value="P:chemotaxis"/>
    <property type="evidence" value="ECO:0007669"/>
    <property type="project" value="InterPro"/>
</dbReference>
<dbReference type="Proteomes" id="UP000219068">
    <property type="component" value="Unassembled WGS sequence"/>
</dbReference>
<name>A0A154KTM4_9PROT</name>
<reference evidence="2 5" key="1">
    <citation type="submission" date="2014-07" db="EMBL/GenBank/DDBJ databases">
        <title>Draft genome sequence of Thalassospira xiamenensis IB13.</title>
        <authorList>
            <person name="Lai Q."/>
            <person name="Shao Z."/>
        </authorList>
    </citation>
    <scope>NUCLEOTIDE SEQUENCE [LARGE SCALE GENOMIC DNA]</scope>
    <source>
        <strain evidence="2 5">IB13</strain>
    </source>
</reference>
<protein>
    <submittedName>
        <fullName evidence="3">CheW protein</fullName>
    </submittedName>
    <submittedName>
        <fullName evidence="2">Chemotaxis protein CheW</fullName>
    </submittedName>
</protein>
<proteinExistence type="predicted"/>
<evidence type="ECO:0000313" key="3">
    <source>
        <dbReference type="EMBL" id="SOB95469.1"/>
    </source>
</evidence>
<dbReference type="InterPro" id="IPR039315">
    <property type="entry name" value="CheW"/>
</dbReference>
<dbReference type="Gene3D" id="2.40.50.180">
    <property type="entry name" value="CheA-289, Domain 4"/>
    <property type="match status" value="1"/>
</dbReference>
<reference evidence="3 4" key="2">
    <citation type="submission" date="2017-08" db="EMBL/GenBank/DDBJ databases">
        <authorList>
            <person name="de Groot N.N."/>
        </authorList>
    </citation>
    <scope>NUCLEOTIDE SEQUENCE [LARGE SCALE GENOMIC DNA]</scope>
    <source>
        <strain evidence="3 4">USBA 78</strain>
    </source>
</reference>
<dbReference type="GO" id="GO:0005829">
    <property type="term" value="C:cytosol"/>
    <property type="evidence" value="ECO:0007669"/>
    <property type="project" value="TreeGrafter"/>
</dbReference>
<sequence>MSDKKALVPSKEQSTALDLGGATKDFVTAYIGKQLFGIPVLTVQDVLGPQRITRIPLAPPEVAGSLNLRGRIVTAIDVRKRLGLREREDDVPGMSIVVDQGGELYSLMVDQVGEVLSVPQKAFEQNPATLDPRWREFSDGIFRLDKKLLVILDVTRLLDFTVSVKQAG</sequence>
<evidence type="ECO:0000259" key="1">
    <source>
        <dbReference type="PROSITE" id="PS50851"/>
    </source>
</evidence>
<dbReference type="EMBL" id="OBMM01000001">
    <property type="protein sequence ID" value="SOB95469.1"/>
    <property type="molecule type" value="Genomic_DNA"/>
</dbReference>
<dbReference type="EMBL" id="JPWJ01000012">
    <property type="protein sequence ID" value="RCK46327.1"/>
    <property type="molecule type" value="Genomic_DNA"/>
</dbReference>
<evidence type="ECO:0000313" key="5">
    <source>
        <dbReference type="Proteomes" id="UP000252266"/>
    </source>
</evidence>
<evidence type="ECO:0000313" key="2">
    <source>
        <dbReference type="EMBL" id="RCK46327.1"/>
    </source>
</evidence>
<gene>
    <name evidence="3" type="ORF">SAMN05428964_1011608</name>
    <name evidence="2" type="ORF">TH44_19505</name>
</gene>
<dbReference type="Gene3D" id="2.30.30.40">
    <property type="entry name" value="SH3 Domains"/>
    <property type="match status" value="1"/>
</dbReference>
<feature type="domain" description="CheW-like" evidence="1">
    <location>
        <begin position="23"/>
        <end position="163"/>
    </location>
</feature>
<dbReference type="GO" id="GO:0007165">
    <property type="term" value="P:signal transduction"/>
    <property type="evidence" value="ECO:0007669"/>
    <property type="project" value="InterPro"/>
</dbReference>
<dbReference type="AlphaFoldDB" id="A0A154KTM4"/>
<accession>A0A154KTM4</accession>
<dbReference type="GeneID" id="31926423"/>
<dbReference type="PROSITE" id="PS50851">
    <property type="entry name" value="CHEW"/>
    <property type="match status" value="1"/>
</dbReference>
<dbReference type="PANTHER" id="PTHR22617:SF23">
    <property type="entry name" value="CHEMOTAXIS PROTEIN CHEW"/>
    <property type="match status" value="1"/>
</dbReference>
<evidence type="ECO:0000313" key="4">
    <source>
        <dbReference type="Proteomes" id="UP000219068"/>
    </source>
</evidence>
<dbReference type="CDD" id="cd00732">
    <property type="entry name" value="CheW"/>
    <property type="match status" value="1"/>
</dbReference>
<dbReference type="InterPro" id="IPR036061">
    <property type="entry name" value="CheW-like_dom_sf"/>
</dbReference>
<dbReference type="Proteomes" id="UP000252266">
    <property type="component" value="Unassembled WGS sequence"/>
</dbReference>
<dbReference type="InterPro" id="IPR002545">
    <property type="entry name" value="CheW-lke_dom"/>
</dbReference>
<organism evidence="2 5">
    <name type="scientific">Thalassospira xiamenensis</name>
    <dbReference type="NCBI Taxonomy" id="220697"/>
    <lineage>
        <taxon>Bacteria</taxon>
        <taxon>Pseudomonadati</taxon>
        <taxon>Pseudomonadota</taxon>
        <taxon>Alphaproteobacteria</taxon>
        <taxon>Rhodospirillales</taxon>
        <taxon>Thalassospiraceae</taxon>
        <taxon>Thalassospira</taxon>
    </lineage>
</organism>
<dbReference type="Pfam" id="PF01584">
    <property type="entry name" value="CheW"/>
    <property type="match status" value="1"/>
</dbReference>
<dbReference type="PANTHER" id="PTHR22617">
    <property type="entry name" value="CHEMOTAXIS SENSOR HISTIDINE KINASE-RELATED"/>
    <property type="match status" value="1"/>
</dbReference>
<dbReference type="SUPFAM" id="SSF50341">
    <property type="entry name" value="CheW-like"/>
    <property type="match status" value="1"/>
</dbReference>
<dbReference type="SMART" id="SM00260">
    <property type="entry name" value="CheW"/>
    <property type="match status" value="1"/>
</dbReference>
<dbReference type="RefSeq" id="WP_007091316.1">
    <property type="nucleotide sequence ID" value="NZ_DIAI01000016.1"/>
</dbReference>